<evidence type="ECO:0000313" key="3">
    <source>
        <dbReference type="Proteomes" id="UP000783390"/>
    </source>
</evidence>
<dbReference type="RefSeq" id="WP_209796132.1">
    <property type="nucleotide sequence ID" value="NZ_JAGGJZ010000002.1"/>
</dbReference>
<dbReference type="EMBL" id="JAGGJZ010000002">
    <property type="protein sequence ID" value="MBP1889436.1"/>
    <property type="molecule type" value="Genomic_DNA"/>
</dbReference>
<keyword evidence="1" id="KW-0472">Membrane</keyword>
<feature type="transmembrane region" description="Helical" evidence="1">
    <location>
        <begin position="7"/>
        <end position="27"/>
    </location>
</feature>
<keyword evidence="3" id="KW-1185">Reference proteome</keyword>
<name>A0ABS4EZL0_9CLOT</name>
<evidence type="ECO:0000313" key="2">
    <source>
        <dbReference type="EMBL" id="MBP1889436.1"/>
    </source>
</evidence>
<protein>
    <submittedName>
        <fullName evidence="2">Membrane protein YkgB</fullName>
    </submittedName>
</protein>
<proteinExistence type="predicted"/>
<feature type="transmembrane region" description="Helical" evidence="1">
    <location>
        <begin position="47"/>
        <end position="66"/>
    </location>
</feature>
<dbReference type="Proteomes" id="UP000783390">
    <property type="component" value="Unassembled WGS sequence"/>
</dbReference>
<keyword evidence="1" id="KW-1133">Transmembrane helix</keyword>
<keyword evidence="1" id="KW-0812">Transmembrane</keyword>
<reference evidence="2 3" key="1">
    <citation type="submission" date="2021-03" db="EMBL/GenBank/DDBJ databases">
        <title>Genomic Encyclopedia of Type Strains, Phase IV (KMG-IV): sequencing the most valuable type-strain genomes for metagenomic binning, comparative biology and taxonomic classification.</title>
        <authorList>
            <person name="Goeker M."/>
        </authorList>
    </citation>
    <scope>NUCLEOTIDE SEQUENCE [LARGE SCALE GENOMIC DNA]</scope>
    <source>
        <strain evidence="2 3">DSM 3984</strain>
    </source>
</reference>
<comment type="caution">
    <text evidence="2">The sequence shown here is derived from an EMBL/GenBank/DDBJ whole genome shotgun (WGS) entry which is preliminary data.</text>
</comment>
<accession>A0ABS4EZL0</accession>
<gene>
    <name evidence="2" type="ORF">J2Z53_001017</name>
</gene>
<organism evidence="2 3">
    <name type="scientific">Clostridium moniliforme</name>
    <dbReference type="NCBI Taxonomy" id="39489"/>
    <lineage>
        <taxon>Bacteria</taxon>
        <taxon>Bacillati</taxon>
        <taxon>Bacillota</taxon>
        <taxon>Clostridia</taxon>
        <taxon>Eubacteriales</taxon>
        <taxon>Clostridiaceae</taxon>
        <taxon>Clostridium</taxon>
    </lineage>
</organism>
<sequence>MYKKLGILLISISLLIIPIVISINKISFTLKEVASGNFGISSIVTEIPWLSYMPIPIVIIFGIILITKETNT</sequence>
<evidence type="ECO:0000256" key="1">
    <source>
        <dbReference type="SAM" id="Phobius"/>
    </source>
</evidence>